<protein>
    <submittedName>
        <fullName evidence="1">Uncharacterized protein</fullName>
    </submittedName>
</protein>
<evidence type="ECO:0000313" key="2">
    <source>
        <dbReference type="Proteomes" id="UP000002039"/>
    </source>
</evidence>
<proteinExistence type="predicted"/>
<reference evidence="2" key="1">
    <citation type="journal article" date="2015" name="PLoS Genet.">
        <title>The dynamic genome and transcriptome of the human fungal pathogen Blastomyces and close relative Emmonsia.</title>
        <authorList>
            <person name="Munoz J.F."/>
            <person name="Gauthier G.M."/>
            <person name="Desjardins C.A."/>
            <person name="Gallo J.E."/>
            <person name="Holder J."/>
            <person name="Sullivan T.D."/>
            <person name="Marty A.J."/>
            <person name="Carmen J.C."/>
            <person name="Chen Z."/>
            <person name="Ding L."/>
            <person name="Gujja S."/>
            <person name="Magrini V."/>
            <person name="Misas E."/>
            <person name="Mitreva M."/>
            <person name="Priest M."/>
            <person name="Saif S."/>
            <person name="Whiston E.A."/>
            <person name="Young S."/>
            <person name="Zeng Q."/>
            <person name="Goldman W.E."/>
            <person name="Mardis E.R."/>
            <person name="Taylor J.W."/>
            <person name="McEwen J.G."/>
            <person name="Clay O.K."/>
            <person name="Klein B.S."/>
            <person name="Cuomo C.A."/>
        </authorList>
    </citation>
    <scope>NUCLEOTIDE SEQUENCE [LARGE SCALE GENOMIC DNA]</scope>
    <source>
        <strain evidence="2">ER-3 / ATCC MYA-2586</strain>
    </source>
</reference>
<organism evidence="1 2">
    <name type="scientific">Ajellomyces dermatitidis (strain ER-3 / ATCC MYA-2586)</name>
    <name type="common">Blastomyces dermatitidis</name>
    <dbReference type="NCBI Taxonomy" id="559297"/>
    <lineage>
        <taxon>Eukaryota</taxon>
        <taxon>Fungi</taxon>
        <taxon>Dikarya</taxon>
        <taxon>Ascomycota</taxon>
        <taxon>Pezizomycotina</taxon>
        <taxon>Eurotiomycetes</taxon>
        <taxon>Eurotiomycetidae</taxon>
        <taxon>Onygenales</taxon>
        <taxon>Ajellomycetaceae</taxon>
        <taxon>Blastomyces</taxon>
    </lineage>
</organism>
<gene>
    <name evidence="1" type="ORF">BDCG_17575</name>
</gene>
<name>A0ABX2VZA2_AJEDR</name>
<dbReference type="EMBL" id="EQ999981">
    <property type="protein sequence ID" value="OAT02468.1"/>
    <property type="molecule type" value="Genomic_DNA"/>
</dbReference>
<accession>A0ABX2VZA2</accession>
<evidence type="ECO:0000313" key="1">
    <source>
        <dbReference type="EMBL" id="OAT02468.1"/>
    </source>
</evidence>
<keyword evidence="2" id="KW-1185">Reference proteome</keyword>
<dbReference type="GeneID" id="69032467"/>
<dbReference type="RefSeq" id="XP_045282195.1">
    <property type="nucleotide sequence ID" value="XM_045426680.1"/>
</dbReference>
<dbReference type="Proteomes" id="UP000002039">
    <property type="component" value="Unassembled WGS sequence"/>
</dbReference>
<sequence>MELCYSFVAVLVETVPRYELQWLAGLIALSNRRKGMEDDDWEQRIWQSVGFRSSTADCGENAFRIPPLYQQNLSSRCSSFKQRQWYEVT</sequence>